<sequence length="63" mass="6656">MWGLSPPKAHQLVPSMRLAVLGAVVMLVTAKTQAAIRQHGQLCPLAYNPKLLGLVVAPVTGLE</sequence>
<dbReference type="EMBL" id="UYSU01052960">
    <property type="protein sequence ID" value="VDM06517.1"/>
    <property type="molecule type" value="Genomic_DNA"/>
</dbReference>
<dbReference type="WBParaSite" id="SSLN_0002087501-mRNA-1">
    <property type="protein sequence ID" value="SSLN_0002087501-mRNA-1"/>
    <property type="gene ID" value="SSLN_0002087501"/>
</dbReference>
<keyword evidence="2" id="KW-1185">Reference proteome</keyword>
<proteinExistence type="predicted"/>
<dbReference type="AlphaFoldDB" id="A0A183TUI3"/>
<accession>A0A183TUI3</accession>
<evidence type="ECO:0000313" key="3">
    <source>
        <dbReference type="WBParaSite" id="SSLN_0002087501-mRNA-1"/>
    </source>
</evidence>
<name>A0A183TUI3_SCHSO</name>
<gene>
    <name evidence="1" type="ORF">SSLN_LOCUS20131</name>
</gene>
<reference evidence="3" key="1">
    <citation type="submission" date="2016-06" db="UniProtKB">
        <authorList>
            <consortium name="WormBaseParasite"/>
        </authorList>
    </citation>
    <scope>IDENTIFICATION</scope>
</reference>
<protein>
    <submittedName>
        <fullName evidence="3">Secreted protein</fullName>
    </submittedName>
</protein>
<evidence type="ECO:0000313" key="2">
    <source>
        <dbReference type="Proteomes" id="UP000275846"/>
    </source>
</evidence>
<dbReference type="Proteomes" id="UP000275846">
    <property type="component" value="Unassembled WGS sequence"/>
</dbReference>
<organism evidence="3">
    <name type="scientific">Schistocephalus solidus</name>
    <name type="common">Tapeworm</name>
    <dbReference type="NCBI Taxonomy" id="70667"/>
    <lineage>
        <taxon>Eukaryota</taxon>
        <taxon>Metazoa</taxon>
        <taxon>Spiralia</taxon>
        <taxon>Lophotrochozoa</taxon>
        <taxon>Platyhelminthes</taxon>
        <taxon>Cestoda</taxon>
        <taxon>Eucestoda</taxon>
        <taxon>Diphyllobothriidea</taxon>
        <taxon>Diphyllobothriidae</taxon>
        <taxon>Schistocephalus</taxon>
    </lineage>
</organism>
<reference evidence="1 2" key="2">
    <citation type="submission" date="2018-11" db="EMBL/GenBank/DDBJ databases">
        <authorList>
            <consortium name="Pathogen Informatics"/>
        </authorList>
    </citation>
    <scope>NUCLEOTIDE SEQUENCE [LARGE SCALE GENOMIC DNA]</scope>
    <source>
        <strain evidence="1 2">NST_G2</strain>
    </source>
</reference>
<evidence type="ECO:0000313" key="1">
    <source>
        <dbReference type="EMBL" id="VDM06517.1"/>
    </source>
</evidence>